<dbReference type="Proteomes" id="UP000291116">
    <property type="component" value="Unassembled WGS sequence"/>
</dbReference>
<dbReference type="InterPro" id="IPR036249">
    <property type="entry name" value="Thioredoxin-like_sf"/>
</dbReference>
<evidence type="ECO:0000256" key="2">
    <source>
        <dbReference type="ARBA" id="ARBA00005557"/>
    </source>
</evidence>
<evidence type="ECO:0000256" key="1">
    <source>
        <dbReference type="ARBA" id="ARBA00004173"/>
    </source>
</evidence>
<evidence type="ECO:0000256" key="4">
    <source>
        <dbReference type="ARBA" id="ARBA00022980"/>
    </source>
</evidence>
<dbReference type="InterPro" id="IPR019716">
    <property type="entry name" value="Ribosomal_mL53"/>
</dbReference>
<sequence>MPIKFSKETSSRLFRYVKSVDIRFNPFDNRTTSAREFWRQMQATRYRKMNPRLEINTHVLGSASPPEIVLKLIDDTEKRYDSRNYTASEIFFDVHLSLDNLDNEFELSGKSLDD</sequence>
<keyword evidence="4" id="KW-0689">Ribosomal protein</keyword>
<dbReference type="OrthoDB" id="35450at2759"/>
<evidence type="ECO:0000256" key="3">
    <source>
        <dbReference type="ARBA" id="ARBA00022946"/>
    </source>
</evidence>
<dbReference type="AlphaFoldDB" id="A0A448ZEI9"/>
<evidence type="ECO:0000313" key="10">
    <source>
        <dbReference type="Proteomes" id="UP000291116"/>
    </source>
</evidence>
<evidence type="ECO:0000256" key="5">
    <source>
        <dbReference type="ARBA" id="ARBA00023128"/>
    </source>
</evidence>
<dbReference type="EMBL" id="CAACVS010000281">
    <property type="protein sequence ID" value="VEU40462.1"/>
    <property type="molecule type" value="Genomic_DNA"/>
</dbReference>
<keyword evidence="6" id="KW-0687">Ribonucleoprotein</keyword>
<keyword evidence="3" id="KW-0809">Transit peptide</keyword>
<reference evidence="9 10" key="1">
    <citation type="submission" date="2019-01" db="EMBL/GenBank/DDBJ databases">
        <authorList>
            <person name="Ferrante I. M."/>
        </authorList>
    </citation>
    <scope>NUCLEOTIDE SEQUENCE [LARGE SCALE GENOMIC DNA]</scope>
    <source>
        <strain evidence="9 10">B856</strain>
    </source>
</reference>
<evidence type="ECO:0000313" key="9">
    <source>
        <dbReference type="EMBL" id="VEU40462.1"/>
    </source>
</evidence>
<organism evidence="9 10">
    <name type="scientific">Pseudo-nitzschia multistriata</name>
    <dbReference type="NCBI Taxonomy" id="183589"/>
    <lineage>
        <taxon>Eukaryota</taxon>
        <taxon>Sar</taxon>
        <taxon>Stramenopiles</taxon>
        <taxon>Ochrophyta</taxon>
        <taxon>Bacillariophyta</taxon>
        <taxon>Bacillariophyceae</taxon>
        <taxon>Bacillariophycidae</taxon>
        <taxon>Bacillariales</taxon>
        <taxon>Bacillariaceae</taxon>
        <taxon>Pseudo-nitzschia</taxon>
    </lineage>
</organism>
<comment type="subcellular location">
    <subcellularLocation>
        <location evidence="1">Mitochondrion</location>
    </subcellularLocation>
</comment>
<comment type="similarity">
    <text evidence="2">Belongs to the mitochondrion-specific ribosomal protein mL53 family.</text>
</comment>
<dbReference type="Pfam" id="PF10780">
    <property type="entry name" value="MRP_L53"/>
    <property type="match status" value="1"/>
</dbReference>
<name>A0A448ZEI9_9STRA</name>
<dbReference type="GO" id="GO:0005762">
    <property type="term" value="C:mitochondrial large ribosomal subunit"/>
    <property type="evidence" value="ECO:0007669"/>
    <property type="project" value="TreeGrafter"/>
</dbReference>
<dbReference type="SUPFAM" id="SSF52833">
    <property type="entry name" value="Thioredoxin-like"/>
    <property type="match status" value="1"/>
</dbReference>
<evidence type="ECO:0000256" key="7">
    <source>
        <dbReference type="ARBA" id="ARBA00035180"/>
    </source>
</evidence>
<dbReference type="PANTHER" id="PTHR33618:SF1">
    <property type="entry name" value="LARGE RIBOSOMAL SUBUNIT PROTEIN ML53"/>
    <property type="match status" value="1"/>
</dbReference>
<dbReference type="Gene3D" id="3.40.30.10">
    <property type="entry name" value="Glutaredoxin"/>
    <property type="match status" value="1"/>
</dbReference>
<protein>
    <recommendedName>
        <fullName evidence="7">Large ribosomal subunit protein mL53</fullName>
    </recommendedName>
    <alternativeName>
        <fullName evidence="8">39S ribosomal protein L53, mitochondrial</fullName>
    </alternativeName>
</protein>
<gene>
    <name evidence="9" type="ORF">PSNMU_V1.4_AUG-EV-PASAV3_0072830</name>
</gene>
<keyword evidence="10" id="KW-1185">Reference proteome</keyword>
<dbReference type="InterPro" id="IPR052473">
    <property type="entry name" value="mtLSU_mL53"/>
</dbReference>
<evidence type="ECO:0000256" key="6">
    <source>
        <dbReference type="ARBA" id="ARBA00023274"/>
    </source>
</evidence>
<evidence type="ECO:0000256" key="8">
    <source>
        <dbReference type="ARBA" id="ARBA00042721"/>
    </source>
</evidence>
<keyword evidence="5" id="KW-0496">Mitochondrion</keyword>
<accession>A0A448ZEI9</accession>
<proteinExistence type="inferred from homology"/>
<dbReference type="PANTHER" id="PTHR33618">
    <property type="entry name" value="39S RIBOSOMAL PROTEIN L53, MITOCHONDRIAL"/>
    <property type="match status" value="1"/>
</dbReference>